<feature type="transmembrane region" description="Helical" evidence="1">
    <location>
        <begin position="12"/>
        <end position="36"/>
    </location>
</feature>
<reference evidence="2 5" key="2">
    <citation type="journal article" date="2019" name="Emerg. Microbes Infect.">
        <title>Comprehensive subspecies identification of 175 nontuberculous mycobacteria species based on 7547 genomic profiles.</title>
        <authorList>
            <person name="Matsumoto Y."/>
            <person name="Kinjo T."/>
            <person name="Motooka D."/>
            <person name="Nabeya D."/>
            <person name="Jung N."/>
            <person name="Uechi K."/>
            <person name="Horii T."/>
            <person name="Iida T."/>
            <person name="Fujita J."/>
            <person name="Nakamura S."/>
        </authorList>
    </citation>
    <scope>NUCLEOTIDE SEQUENCE [LARGE SCALE GENOMIC DNA]</scope>
    <source>
        <strain evidence="2 5">JCM 12405</strain>
    </source>
</reference>
<dbReference type="RefSeq" id="WP_085191688.1">
    <property type="nucleotide sequence ID" value="NZ_AP022605.1"/>
</dbReference>
<dbReference type="Proteomes" id="UP000193564">
    <property type="component" value="Unassembled WGS sequence"/>
</dbReference>
<dbReference type="EMBL" id="AP022605">
    <property type="protein sequence ID" value="BBZ09597.1"/>
    <property type="molecule type" value="Genomic_DNA"/>
</dbReference>
<proteinExistence type="predicted"/>
<evidence type="ECO:0000256" key="1">
    <source>
        <dbReference type="SAM" id="Phobius"/>
    </source>
</evidence>
<evidence type="ECO:0000313" key="2">
    <source>
        <dbReference type="EMBL" id="BBZ09597.1"/>
    </source>
</evidence>
<sequence>MMYGDWGGWGWGWMMLMPVLWIALIGVIVWAVVWLAQPGRRTSSRPDYGQPRRETPQEILDRRFASGEIDADAYVEARDRLAGKQPKSS</sequence>
<protein>
    <recommendedName>
        <fullName evidence="6">SHOCT domain-containing protein</fullName>
    </recommendedName>
</protein>
<dbReference type="KEGG" id="mdr:MDOR_37660"/>
<dbReference type="STRING" id="126673.AWC01_00320"/>
<dbReference type="AlphaFoldDB" id="A0A1X1T4C6"/>
<keyword evidence="1" id="KW-1133">Transmembrane helix</keyword>
<organism evidence="3 4">
    <name type="scientific">Mycolicibacterium doricum</name>
    <dbReference type="NCBI Taxonomy" id="126673"/>
    <lineage>
        <taxon>Bacteria</taxon>
        <taxon>Bacillati</taxon>
        <taxon>Actinomycetota</taxon>
        <taxon>Actinomycetes</taxon>
        <taxon>Mycobacteriales</taxon>
        <taxon>Mycobacteriaceae</taxon>
        <taxon>Mycolicibacterium</taxon>
    </lineage>
</organism>
<keyword evidence="4" id="KW-1185">Reference proteome</keyword>
<dbReference type="EMBL" id="LQOS01000034">
    <property type="protein sequence ID" value="ORV39359.1"/>
    <property type="molecule type" value="Genomic_DNA"/>
</dbReference>
<keyword evidence="1" id="KW-0812">Transmembrane</keyword>
<evidence type="ECO:0000313" key="5">
    <source>
        <dbReference type="Proteomes" id="UP000467201"/>
    </source>
</evidence>
<evidence type="ECO:0000313" key="3">
    <source>
        <dbReference type="EMBL" id="ORV39359.1"/>
    </source>
</evidence>
<evidence type="ECO:0008006" key="6">
    <source>
        <dbReference type="Google" id="ProtNLM"/>
    </source>
</evidence>
<name>A0A1X1T4C6_9MYCO</name>
<gene>
    <name evidence="3" type="ORF">AWC01_00320</name>
    <name evidence="2" type="ORF">MDOR_37660</name>
</gene>
<reference evidence="3 4" key="1">
    <citation type="submission" date="2016-01" db="EMBL/GenBank/DDBJ databases">
        <title>The new phylogeny of the genus Mycobacterium.</title>
        <authorList>
            <person name="Tarcisio F."/>
            <person name="Conor M."/>
            <person name="Antonella G."/>
            <person name="Elisabetta G."/>
            <person name="Giulia F.S."/>
            <person name="Sara T."/>
            <person name="Anna F."/>
            <person name="Clotilde B."/>
            <person name="Roberto B."/>
            <person name="Veronica D.S."/>
            <person name="Fabio R."/>
            <person name="Monica P."/>
            <person name="Olivier J."/>
            <person name="Enrico T."/>
            <person name="Nicola S."/>
        </authorList>
    </citation>
    <scope>NUCLEOTIDE SEQUENCE [LARGE SCALE GENOMIC DNA]</scope>
    <source>
        <strain evidence="3 4">DSM 44339</strain>
    </source>
</reference>
<evidence type="ECO:0000313" key="4">
    <source>
        <dbReference type="Proteomes" id="UP000193564"/>
    </source>
</evidence>
<keyword evidence="1" id="KW-0472">Membrane</keyword>
<dbReference type="Proteomes" id="UP000467201">
    <property type="component" value="Chromosome"/>
</dbReference>
<reference evidence="2" key="3">
    <citation type="submission" date="2020-02" db="EMBL/GenBank/DDBJ databases">
        <authorList>
            <person name="Matsumoto Y."/>
            <person name="Motooka D."/>
            <person name="Nakamura S."/>
        </authorList>
    </citation>
    <scope>NUCLEOTIDE SEQUENCE</scope>
    <source>
        <strain evidence="2">JCM 12405</strain>
    </source>
</reference>
<accession>A0A1X1T4C6</accession>